<evidence type="ECO:0000256" key="3">
    <source>
        <dbReference type="SAM" id="MobiDB-lite"/>
    </source>
</evidence>
<evidence type="ECO:0000259" key="4">
    <source>
        <dbReference type="Pfam" id="PF01464"/>
    </source>
</evidence>
<evidence type="ECO:0000313" key="6">
    <source>
        <dbReference type="Proteomes" id="UP000252124"/>
    </source>
</evidence>
<comment type="similarity">
    <text evidence="1">Belongs to the transglycosylase Slt family.</text>
</comment>
<evidence type="ECO:0000256" key="1">
    <source>
        <dbReference type="ARBA" id="ARBA00007734"/>
    </source>
</evidence>
<organism evidence="5 6">
    <name type="scientific">Achromobacter marplatensis</name>
    <dbReference type="NCBI Taxonomy" id="470868"/>
    <lineage>
        <taxon>Bacteria</taxon>
        <taxon>Pseudomonadati</taxon>
        <taxon>Pseudomonadota</taxon>
        <taxon>Betaproteobacteria</taxon>
        <taxon>Burkholderiales</taxon>
        <taxon>Alcaligenaceae</taxon>
        <taxon>Achromobacter</taxon>
    </lineage>
</organism>
<name>A0ABX9GE49_9BURK</name>
<keyword evidence="2" id="KW-0175">Coiled coil</keyword>
<evidence type="ECO:0000313" key="5">
    <source>
        <dbReference type="EMBL" id="RBP22620.1"/>
    </source>
</evidence>
<dbReference type="RefSeq" id="WP_088587836.1">
    <property type="nucleotide sequence ID" value="NZ_CADIJU010000004.1"/>
</dbReference>
<dbReference type="PANTHER" id="PTHR37423">
    <property type="entry name" value="SOLUBLE LYTIC MUREIN TRANSGLYCOSYLASE-RELATED"/>
    <property type="match status" value="1"/>
</dbReference>
<dbReference type="CDD" id="cd00254">
    <property type="entry name" value="LT-like"/>
    <property type="match status" value="1"/>
</dbReference>
<dbReference type="EMBL" id="QNRM01000002">
    <property type="protein sequence ID" value="RBP22620.1"/>
    <property type="molecule type" value="Genomic_DNA"/>
</dbReference>
<feature type="region of interest" description="Disordered" evidence="3">
    <location>
        <begin position="719"/>
        <end position="763"/>
    </location>
</feature>
<dbReference type="Pfam" id="PF01464">
    <property type="entry name" value="SLT"/>
    <property type="match status" value="1"/>
</dbReference>
<dbReference type="InterPro" id="IPR008258">
    <property type="entry name" value="Transglycosylase_SLT_dom_1"/>
</dbReference>
<evidence type="ECO:0000256" key="2">
    <source>
        <dbReference type="SAM" id="Coils"/>
    </source>
</evidence>
<proteinExistence type="inferred from homology"/>
<sequence length="828" mass="86829">MMVFDNRRAQSLASQAQTSAQILGGAPEPGMFSGVLTEPFRGIERGAAKVQGALAAGLGQVAQPMYDAVESTTGTKPLNIFESWAANADARARSMAPDPMTTGAAGQLLNGLGDVLAQVGIGSAVTALSGGTAPGAVMAGGAATAGLSTGRATYSELKQKGVDASTALNAGFVDAVMTGAGVAMPAAIGFSGMAAPVAGLGLRLTQPAYYGANAALGAGANVAMGITQRSALHDVLQSAGYEAMATQYAPIDAAASTAEAVLGGVFGLVGARAGLPMRARDVVDGAMVARDARHAAIDTAPGVPADPATAVAHNRALDEATRATWEGRRVDVSQTGVDGGEFLPRFRDRGPSDGVRQTHLGDLRPEDRFVPSVRLRDMGAAERASLRFDAQELNEYAAHVERENGLPAGIINALKNAGERSNSNQVSPAGARGVMQFMPENLKKYGVTDPTDPAQMIDAAGRYLRDTARQYGGNVDAMVADYNGGPRQAREVLAGRQPKAEETRKYLARVREWLGRDSWSDRTRPSDRLSSFPEERARTAAALEREISTVEDQRADLFADASGRADLGQVAAIRDELADLQQRRAAVQDDDAGIRARAKEIQARGPFVSYKRALTRARDEIQAQVQDLDSQIQRVDAALSQNREASQALQRLAALDDEIATLRENRTAVDAPAVEPTPLAAALRDAMPDYGGRNAAEAEPGTQPFARRLVSALQDFMRPRASTAPDGGARPPLNPPQAQPDIGPRSGAPAVSEGRGRASGGRIDDLETRVGLALIEEQGDIVLPVIDENGNEVQLSLREALAEADAELAYARPEAFDAAILCQLKGGV</sequence>
<feature type="domain" description="Transglycosylase SLT" evidence="4">
    <location>
        <begin position="414"/>
        <end position="500"/>
    </location>
</feature>
<protein>
    <submittedName>
        <fullName evidence="5">Transglycosylase-like protein with SLT domain</fullName>
    </submittedName>
</protein>
<keyword evidence="6" id="KW-1185">Reference proteome</keyword>
<dbReference type="Gene3D" id="1.10.530.10">
    <property type="match status" value="1"/>
</dbReference>
<dbReference type="SUPFAM" id="SSF53955">
    <property type="entry name" value="Lysozyme-like"/>
    <property type="match status" value="1"/>
</dbReference>
<dbReference type="Proteomes" id="UP000252124">
    <property type="component" value="Unassembled WGS sequence"/>
</dbReference>
<accession>A0ABX9GE49</accession>
<feature type="coiled-coil region" evidence="2">
    <location>
        <begin position="540"/>
        <end position="665"/>
    </location>
</feature>
<dbReference type="InterPro" id="IPR023346">
    <property type="entry name" value="Lysozyme-like_dom_sf"/>
</dbReference>
<gene>
    <name evidence="5" type="ORF">DFP87_102362</name>
</gene>
<dbReference type="GeneID" id="99730879"/>
<comment type="caution">
    <text evidence="5">The sequence shown here is derived from an EMBL/GenBank/DDBJ whole genome shotgun (WGS) entry which is preliminary data.</text>
</comment>
<reference evidence="5 6" key="1">
    <citation type="submission" date="2018-06" db="EMBL/GenBank/DDBJ databases">
        <title>Genomic Encyclopedia of Type Strains, Phase III (KMG-III): the genomes of soil and plant-associated and newly described type strains.</title>
        <authorList>
            <person name="Whitman W."/>
        </authorList>
    </citation>
    <scope>NUCLEOTIDE SEQUENCE [LARGE SCALE GENOMIC DNA]</scope>
    <source>
        <strain evidence="5 6">CECT 7342</strain>
    </source>
</reference>
<dbReference type="PANTHER" id="PTHR37423:SF2">
    <property type="entry name" value="MEMBRANE-BOUND LYTIC MUREIN TRANSGLYCOSYLASE C"/>
    <property type="match status" value="1"/>
</dbReference>